<protein>
    <recommendedName>
        <fullName evidence="2">chorismate mutase</fullName>
        <ecNumber evidence="2">5.4.99.5</ecNumber>
    </recommendedName>
</protein>
<keyword evidence="3 5" id="KW-0732">Signal</keyword>
<name>A0A0B4CGD7_9MICO</name>
<dbReference type="PANTHER" id="PTHR38041:SF2">
    <property type="entry name" value="SECRETED CHORISMATE MUTASE"/>
    <property type="match status" value="1"/>
</dbReference>
<dbReference type="EC" id="5.4.99.5" evidence="2"/>
<dbReference type="InterPro" id="IPR002701">
    <property type="entry name" value="CM_II_prokaryot"/>
</dbReference>
<dbReference type="Proteomes" id="UP000031202">
    <property type="component" value="Unassembled WGS sequence"/>
</dbReference>
<dbReference type="Pfam" id="PF01817">
    <property type="entry name" value="CM_2"/>
    <property type="match status" value="1"/>
</dbReference>
<dbReference type="SMART" id="SM00830">
    <property type="entry name" value="CM_2"/>
    <property type="match status" value="1"/>
</dbReference>
<comment type="caution">
    <text evidence="7">The sequence shown here is derived from an EMBL/GenBank/DDBJ whole genome shotgun (WGS) entry which is preliminary data.</text>
</comment>
<accession>A0A0B4CGD7</accession>
<feature type="chain" id="PRO_5038566883" description="chorismate mutase" evidence="5">
    <location>
        <begin position="24"/>
        <end position="202"/>
    </location>
</feature>
<feature type="signal peptide" evidence="5">
    <location>
        <begin position="1"/>
        <end position="23"/>
    </location>
</feature>
<dbReference type="InterPro" id="IPR051331">
    <property type="entry name" value="Chorismate_mutase-related"/>
</dbReference>
<dbReference type="PANTHER" id="PTHR38041">
    <property type="entry name" value="CHORISMATE MUTASE"/>
    <property type="match status" value="1"/>
</dbReference>
<evidence type="ECO:0000313" key="8">
    <source>
        <dbReference type="Proteomes" id="UP000031202"/>
    </source>
</evidence>
<proteinExistence type="predicted"/>
<gene>
    <name evidence="7" type="ORF">RM52_01480</name>
</gene>
<dbReference type="Gene3D" id="1.20.59.10">
    <property type="entry name" value="Chorismate mutase"/>
    <property type="match status" value="1"/>
</dbReference>
<dbReference type="InterPro" id="IPR036979">
    <property type="entry name" value="CM_dom_sf"/>
</dbReference>
<dbReference type="GO" id="GO:0009697">
    <property type="term" value="P:salicylic acid biosynthetic process"/>
    <property type="evidence" value="ECO:0007669"/>
    <property type="project" value="TreeGrafter"/>
</dbReference>
<sequence>MRRRLLGALAAVAAMLSGGAVMAAPASASETSDVGTTVTAASTAPSLDTVGQLIVERLQLADTVAQAKWIKGTPVSDPARELVVIDAAVAQATRDGVDPALVRRVMSAQISASKVVQRGLLTYWNHNRSQAPTAAPDLTTVRARLDEIDTALVDALGAVEATAADPDCHHLVDHERDREYPGLDSLHRKAVHTAWSTFCAEP</sequence>
<dbReference type="InterPro" id="IPR008240">
    <property type="entry name" value="Chorismate_mutase_periplasmic"/>
</dbReference>
<evidence type="ECO:0000256" key="2">
    <source>
        <dbReference type="ARBA" id="ARBA00012404"/>
    </source>
</evidence>
<evidence type="ECO:0000259" key="6">
    <source>
        <dbReference type="PROSITE" id="PS51168"/>
    </source>
</evidence>
<dbReference type="GO" id="GO:0046417">
    <property type="term" value="P:chorismate metabolic process"/>
    <property type="evidence" value="ECO:0007669"/>
    <property type="project" value="InterPro"/>
</dbReference>
<evidence type="ECO:0000256" key="5">
    <source>
        <dbReference type="SAM" id="SignalP"/>
    </source>
</evidence>
<comment type="pathway">
    <text evidence="1">Metabolic intermediate biosynthesis; prephenate biosynthesis; prephenate from chorismate: step 1/1.</text>
</comment>
<reference evidence="7 8" key="1">
    <citation type="submission" date="2014-12" db="EMBL/GenBank/DDBJ databases">
        <title>Genome sequencing of Microbacterium hominis TPW29.</title>
        <authorList>
            <person name="Tan P.W."/>
            <person name="Chan K.-G."/>
        </authorList>
    </citation>
    <scope>NUCLEOTIDE SEQUENCE [LARGE SCALE GENOMIC DNA]</scope>
    <source>
        <strain evidence="7 8">TPW29</strain>
    </source>
</reference>
<dbReference type="NCBIfam" id="TIGR01806">
    <property type="entry name" value="CM_mono2"/>
    <property type="match status" value="1"/>
</dbReference>
<dbReference type="EMBL" id="JWSZ01000001">
    <property type="protein sequence ID" value="KIC60309.1"/>
    <property type="molecule type" value="Genomic_DNA"/>
</dbReference>
<dbReference type="GO" id="GO:0004106">
    <property type="term" value="F:chorismate mutase activity"/>
    <property type="evidence" value="ECO:0007669"/>
    <property type="project" value="UniProtKB-EC"/>
</dbReference>
<dbReference type="UniPathway" id="UPA00120">
    <property type="reaction ID" value="UER00203"/>
</dbReference>
<organism evidence="7 8">
    <name type="scientific">Microbacterium hominis</name>
    <dbReference type="NCBI Taxonomy" id="162426"/>
    <lineage>
        <taxon>Bacteria</taxon>
        <taxon>Bacillati</taxon>
        <taxon>Actinomycetota</taxon>
        <taxon>Actinomycetes</taxon>
        <taxon>Micrococcales</taxon>
        <taxon>Microbacteriaceae</taxon>
        <taxon>Microbacterium</taxon>
    </lineage>
</organism>
<dbReference type="InterPro" id="IPR036263">
    <property type="entry name" value="Chorismate_II_sf"/>
</dbReference>
<keyword evidence="4" id="KW-0413">Isomerase</keyword>
<evidence type="ECO:0000313" key="7">
    <source>
        <dbReference type="EMBL" id="KIC60309.1"/>
    </source>
</evidence>
<evidence type="ECO:0000256" key="3">
    <source>
        <dbReference type="ARBA" id="ARBA00022729"/>
    </source>
</evidence>
<dbReference type="SUPFAM" id="SSF48600">
    <property type="entry name" value="Chorismate mutase II"/>
    <property type="match status" value="1"/>
</dbReference>
<evidence type="ECO:0000256" key="4">
    <source>
        <dbReference type="ARBA" id="ARBA00023235"/>
    </source>
</evidence>
<evidence type="ECO:0000256" key="1">
    <source>
        <dbReference type="ARBA" id="ARBA00004817"/>
    </source>
</evidence>
<feature type="domain" description="Chorismate mutase" evidence="6">
    <location>
        <begin position="25"/>
        <end position="121"/>
    </location>
</feature>
<dbReference type="AlphaFoldDB" id="A0A0B4CGD7"/>
<dbReference type="PROSITE" id="PS51168">
    <property type="entry name" value="CHORISMATE_MUT_2"/>
    <property type="match status" value="1"/>
</dbReference>